<evidence type="ECO:0000313" key="10">
    <source>
        <dbReference type="Proteomes" id="UP000188320"/>
    </source>
</evidence>
<feature type="region of interest" description="Disordered" evidence="7">
    <location>
        <begin position="419"/>
        <end position="439"/>
    </location>
</feature>
<dbReference type="InterPro" id="IPR001356">
    <property type="entry name" value="HD"/>
</dbReference>
<feature type="compositionally biased region" description="Low complexity" evidence="7">
    <location>
        <begin position="324"/>
        <end position="333"/>
    </location>
</feature>
<dbReference type="AlphaFoldDB" id="A0A1R1PPE4"/>
<evidence type="ECO:0000256" key="6">
    <source>
        <dbReference type="RuleBase" id="RU000682"/>
    </source>
</evidence>
<dbReference type="PROSITE" id="PS50071">
    <property type="entry name" value="HOMEOBOX_2"/>
    <property type="match status" value="1"/>
</dbReference>
<feature type="DNA-binding region" description="Homeobox" evidence="5">
    <location>
        <begin position="146"/>
        <end position="205"/>
    </location>
</feature>
<evidence type="ECO:0000256" key="4">
    <source>
        <dbReference type="ARBA" id="ARBA00023242"/>
    </source>
</evidence>
<dbReference type="OrthoDB" id="5600101at2759"/>
<comment type="subcellular location">
    <subcellularLocation>
        <location evidence="1 5 6">Nucleus</location>
    </subcellularLocation>
</comment>
<reference evidence="10" key="1">
    <citation type="submission" date="2017-01" db="EMBL/GenBank/DDBJ databases">
        <authorList>
            <person name="Wang Y."/>
            <person name="White M."/>
            <person name="Kvist S."/>
            <person name="Moncalvo J.-M."/>
        </authorList>
    </citation>
    <scope>NUCLEOTIDE SEQUENCE [LARGE SCALE GENOMIC DNA]</scope>
    <source>
        <strain evidence="10">COL-18-3</strain>
    </source>
</reference>
<sequence>MEHRPSYHKIHNGIAQKQLSPVNLENYKLGDRCDYEFSKDAETKERVNHYAPAKGISRRGVIPMSINTNIETPQSPNRHFSYGNLQTPIYYGQHPEKYTTGRFRDVSSGHVNRPARYSPYVVDSLSASDYYRTLINKPYPFSTFTYKQHRRRHKKHELELLEKVFAKNPLPSKETKLMICKLTGLSQKNVQIWFQNKRQKMRRLGENKDNNESTRTNDDSVSIPKKDENIVTTPNASNTLEDGGDDQPHSGLGLKLPSISDLFMDVDLPRFEKNTSAHRRYSDVTSDSGNDVTLKPYIKRHTSYYTSTFDSDHRAPSHGRKKSSTSTLSPTSPENHNTLFHYDYSGYSRVNLHDPRTTYNPKRSLSFVAPLSKPQNPEYNYHRIRGETEGVDSYDPYHYYNDHYNATTNHNSDSAYSTLGSGGGYNSQNKHPEESECEPSFHLKSVLFD</sequence>
<evidence type="ECO:0000256" key="7">
    <source>
        <dbReference type="SAM" id="MobiDB-lite"/>
    </source>
</evidence>
<comment type="caution">
    <text evidence="9">The sequence shown here is derived from an EMBL/GenBank/DDBJ whole genome shotgun (WGS) entry which is preliminary data.</text>
</comment>
<feature type="domain" description="Homeobox" evidence="8">
    <location>
        <begin position="144"/>
        <end position="204"/>
    </location>
</feature>
<proteinExistence type="predicted"/>
<dbReference type="SMART" id="SM00389">
    <property type="entry name" value="HOX"/>
    <property type="match status" value="1"/>
</dbReference>
<evidence type="ECO:0000259" key="8">
    <source>
        <dbReference type="PROSITE" id="PS50071"/>
    </source>
</evidence>
<dbReference type="InterPro" id="IPR051000">
    <property type="entry name" value="Homeobox_DNA-bind_prot"/>
</dbReference>
<accession>A0A1R1PPE4</accession>
<evidence type="ECO:0000256" key="5">
    <source>
        <dbReference type="PROSITE-ProRule" id="PRU00108"/>
    </source>
</evidence>
<dbReference type="GO" id="GO:0030154">
    <property type="term" value="P:cell differentiation"/>
    <property type="evidence" value="ECO:0007669"/>
    <property type="project" value="TreeGrafter"/>
</dbReference>
<feature type="compositionally biased region" description="Basic and acidic residues" evidence="7">
    <location>
        <begin position="203"/>
        <end position="229"/>
    </location>
</feature>
<gene>
    <name evidence="9" type="ORF">AX774_g3677</name>
</gene>
<dbReference type="GO" id="GO:0000978">
    <property type="term" value="F:RNA polymerase II cis-regulatory region sequence-specific DNA binding"/>
    <property type="evidence" value="ECO:0007669"/>
    <property type="project" value="TreeGrafter"/>
</dbReference>
<keyword evidence="4 5" id="KW-0539">Nucleus</keyword>
<dbReference type="GO" id="GO:0006357">
    <property type="term" value="P:regulation of transcription by RNA polymerase II"/>
    <property type="evidence" value="ECO:0007669"/>
    <property type="project" value="TreeGrafter"/>
</dbReference>
<organism evidence="9 10">
    <name type="scientific">Zancudomyces culisetae</name>
    <name type="common">Gut fungus</name>
    <name type="synonym">Smittium culisetae</name>
    <dbReference type="NCBI Taxonomy" id="1213189"/>
    <lineage>
        <taxon>Eukaryota</taxon>
        <taxon>Fungi</taxon>
        <taxon>Fungi incertae sedis</taxon>
        <taxon>Zoopagomycota</taxon>
        <taxon>Kickxellomycotina</taxon>
        <taxon>Harpellomycetes</taxon>
        <taxon>Harpellales</taxon>
        <taxon>Legeriomycetaceae</taxon>
        <taxon>Zancudomyces</taxon>
    </lineage>
</organism>
<keyword evidence="10" id="KW-1185">Reference proteome</keyword>
<keyword evidence="3 5" id="KW-0371">Homeobox</keyword>
<dbReference type="GO" id="GO:0005634">
    <property type="term" value="C:nucleus"/>
    <property type="evidence" value="ECO:0007669"/>
    <property type="project" value="UniProtKB-SubCell"/>
</dbReference>
<evidence type="ECO:0000256" key="2">
    <source>
        <dbReference type="ARBA" id="ARBA00023125"/>
    </source>
</evidence>
<name>A0A1R1PPE4_ZANCU</name>
<evidence type="ECO:0000313" key="9">
    <source>
        <dbReference type="EMBL" id="OMH82834.1"/>
    </source>
</evidence>
<dbReference type="EMBL" id="LSSK01000581">
    <property type="protein sequence ID" value="OMH82834.1"/>
    <property type="molecule type" value="Genomic_DNA"/>
</dbReference>
<evidence type="ECO:0000256" key="3">
    <source>
        <dbReference type="ARBA" id="ARBA00023155"/>
    </source>
</evidence>
<dbReference type="Gene3D" id="1.10.10.60">
    <property type="entry name" value="Homeodomain-like"/>
    <property type="match status" value="1"/>
</dbReference>
<dbReference type="PANTHER" id="PTHR24324">
    <property type="entry name" value="HOMEOBOX PROTEIN HHEX"/>
    <property type="match status" value="1"/>
</dbReference>
<keyword evidence="2 5" id="KW-0238">DNA-binding</keyword>
<feature type="compositionally biased region" description="Polar residues" evidence="7">
    <location>
        <begin position="230"/>
        <end position="240"/>
    </location>
</feature>
<dbReference type="InterPro" id="IPR009057">
    <property type="entry name" value="Homeodomain-like_sf"/>
</dbReference>
<feature type="region of interest" description="Disordered" evidence="7">
    <location>
        <begin position="201"/>
        <end position="253"/>
    </location>
</feature>
<dbReference type="PANTHER" id="PTHR24324:SF5">
    <property type="entry name" value="HEMATOPOIETICALLY-EXPRESSED HOMEOBOX PROTEIN HHEX"/>
    <property type="match status" value="1"/>
</dbReference>
<dbReference type="CDD" id="cd00086">
    <property type="entry name" value="homeodomain"/>
    <property type="match status" value="1"/>
</dbReference>
<feature type="region of interest" description="Disordered" evidence="7">
    <location>
        <begin position="308"/>
        <end position="337"/>
    </location>
</feature>
<dbReference type="SUPFAM" id="SSF46689">
    <property type="entry name" value="Homeodomain-like"/>
    <property type="match status" value="1"/>
</dbReference>
<protein>
    <submittedName>
        <fullName evidence="9">Regulatory protein PHO2</fullName>
    </submittedName>
</protein>
<dbReference type="Pfam" id="PF00046">
    <property type="entry name" value="Homeodomain"/>
    <property type="match status" value="1"/>
</dbReference>
<dbReference type="Proteomes" id="UP000188320">
    <property type="component" value="Unassembled WGS sequence"/>
</dbReference>
<evidence type="ECO:0000256" key="1">
    <source>
        <dbReference type="ARBA" id="ARBA00004123"/>
    </source>
</evidence>